<dbReference type="Pfam" id="PF14124">
    <property type="entry name" value="DUF4291"/>
    <property type="match status" value="1"/>
</dbReference>
<proteinExistence type="predicted"/>
<dbReference type="PANTHER" id="PTHR38567:SF1">
    <property type="entry name" value="DUF4291 DOMAIN-CONTAINING PROTEIN"/>
    <property type="match status" value="1"/>
</dbReference>
<organism evidence="1 2">
    <name type="scientific">Glonium stellatum</name>
    <dbReference type="NCBI Taxonomy" id="574774"/>
    <lineage>
        <taxon>Eukaryota</taxon>
        <taxon>Fungi</taxon>
        <taxon>Dikarya</taxon>
        <taxon>Ascomycota</taxon>
        <taxon>Pezizomycotina</taxon>
        <taxon>Dothideomycetes</taxon>
        <taxon>Pleosporomycetidae</taxon>
        <taxon>Gloniales</taxon>
        <taxon>Gloniaceae</taxon>
        <taxon>Glonium</taxon>
    </lineage>
</organism>
<reference evidence="1 2" key="1">
    <citation type="journal article" date="2016" name="Nat. Commun.">
        <title>Ectomycorrhizal ecology is imprinted in the genome of the dominant symbiotic fungus Cenococcum geophilum.</title>
        <authorList>
            <consortium name="DOE Joint Genome Institute"/>
            <person name="Peter M."/>
            <person name="Kohler A."/>
            <person name="Ohm R.A."/>
            <person name="Kuo A."/>
            <person name="Krutzmann J."/>
            <person name="Morin E."/>
            <person name="Arend M."/>
            <person name="Barry K.W."/>
            <person name="Binder M."/>
            <person name="Choi C."/>
            <person name="Clum A."/>
            <person name="Copeland A."/>
            <person name="Grisel N."/>
            <person name="Haridas S."/>
            <person name="Kipfer T."/>
            <person name="LaButti K."/>
            <person name="Lindquist E."/>
            <person name="Lipzen A."/>
            <person name="Maire R."/>
            <person name="Meier B."/>
            <person name="Mihaltcheva S."/>
            <person name="Molinier V."/>
            <person name="Murat C."/>
            <person name="Poggeler S."/>
            <person name="Quandt C.A."/>
            <person name="Sperisen C."/>
            <person name="Tritt A."/>
            <person name="Tisserant E."/>
            <person name="Crous P.W."/>
            <person name="Henrissat B."/>
            <person name="Nehls U."/>
            <person name="Egli S."/>
            <person name="Spatafora J.W."/>
            <person name="Grigoriev I.V."/>
            <person name="Martin F.M."/>
        </authorList>
    </citation>
    <scope>NUCLEOTIDE SEQUENCE [LARGE SCALE GENOMIC DNA]</scope>
    <source>
        <strain evidence="1 2">CBS 207.34</strain>
    </source>
</reference>
<dbReference type="AlphaFoldDB" id="A0A8E2ENK1"/>
<gene>
    <name evidence="1" type="ORF">AOQ84DRAFT_424988</name>
</gene>
<protein>
    <recommendedName>
        <fullName evidence="3">ATP-dependent RNA helicase DHX8</fullName>
    </recommendedName>
</protein>
<dbReference type="InterPro" id="IPR025633">
    <property type="entry name" value="DUF4291"/>
</dbReference>
<evidence type="ECO:0000313" key="1">
    <source>
        <dbReference type="EMBL" id="OCL01959.1"/>
    </source>
</evidence>
<dbReference type="OrthoDB" id="413653at2759"/>
<keyword evidence="2" id="KW-1185">Reference proteome</keyword>
<dbReference type="Proteomes" id="UP000250140">
    <property type="component" value="Unassembled WGS sequence"/>
</dbReference>
<dbReference type="EMBL" id="KV751028">
    <property type="protein sequence ID" value="OCL01959.1"/>
    <property type="molecule type" value="Genomic_DNA"/>
</dbReference>
<name>A0A8E2ENK1_9PEZI</name>
<evidence type="ECO:0000313" key="2">
    <source>
        <dbReference type="Proteomes" id="UP000250140"/>
    </source>
</evidence>
<accession>A0A8E2ENK1</accession>
<dbReference type="PANTHER" id="PTHR38567">
    <property type="entry name" value="DUF4291 DOMAIN-CONTAINING PROTEIN"/>
    <property type="match status" value="1"/>
</dbReference>
<sequence length="212" mass="24352">MGSNASDSAPIPYRQIRASYNKDTITVYQAYSSTIALPAVKEQKLDASPDFRLSRMTWVKPSWAWMMYRSGYSYKDTRQAHILAIKMKHEHFLHMLSLAVLTHDISTVATSTELRGKDEHVKVQWDPERTPALGKLPYRSIQIGIPVALIEQWVDNWIVGIEDVTERARALKTALDENSNLTIEELIQRRLVPEERLYELSDDLQKVLHMSG</sequence>
<evidence type="ECO:0008006" key="3">
    <source>
        <dbReference type="Google" id="ProtNLM"/>
    </source>
</evidence>